<proteinExistence type="predicted"/>
<protein>
    <submittedName>
        <fullName evidence="1">Uncharacterized protein</fullName>
    </submittedName>
</protein>
<evidence type="ECO:0000313" key="1">
    <source>
        <dbReference type="EMBL" id="KRY82738.1"/>
    </source>
</evidence>
<dbReference type="AlphaFoldDB" id="A0A0V1FAD2"/>
<organism evidence="1 2">
    <name type="scientific">Trichinella pseudospiralis</name>
    <name type="common">Parasitic roundworm</name>
    <dbReference type="NCBI Taxonomy" id="6337"/>
    <lineage>
        <taxon>Eukaryota</taxon>
        <taxon>Metazoa</taxon>
        <taxon>Ecdysozoa</taxon>
        <taxon>Nematoda</taxon>
        <taxon>Enoplea</taxon>
        <taxon>Dorylaimia</taxon>
        <taxon>Trichinellida</taxon>
        <taxon>Trichinellidae</taxon>
        <taxon>Trichinella</taxon>
    </lineage>
</organism>
<accession>A0A0V1FAD2</accession>
<evidence type="ECO:0000313" key="2">
    <source>
        <dbReference type="Proteomes" id="UP000054995"/>
    </source>
</evidence>
<sequence length="49" mass="5167">MFSIVVAQKTTTAQKTSPSVNGVHFSMAPVALKSDWTVKLSGQRSSIGS</sequence>
<name>A0A0V1FAD2_TRIPS</name>
<gene>
    <name evidence="1" type="ORF">T4D_9623</name>
</gene>
<dbReference type="Proteomes" id="UP000054995">
    <property type="component" value="Unassembled WGS sequence"/>
</dbReference>
<keyword evidence="2" id="KW-1185">Reference proteome</keyword>
<reference evidence="1 2" key="1">
    <citation type="submission" date="2015-01" db="EMBL/GenBank/DDBJ databases">
        <title>Evolution of Trichinella species and genotypes.</title>
        <authorList>
            <person name="Korhonen P.K."/>
            <person name="Edoardo P."/>
            <person name="Giuseppe L.R."/>
            <person name="Gasser R.B."/>
        </authorList>
    </citation>
    <scope>NUCLEOTIDE SEQUENCE [LARGE SCALE GENOMIC DNA]</scope>
    <source>
        <strain evidence="1">ISS470</strain>
    </source>
</reference>
<comment type="caution">
    <text evidence="1">The sequence shown here is derived from an EMBL/GenBank/DDBJ whole genome shotgun (WGS) entry which is preliminary data.</text>
</comment>
<dbReference type="EMBL" id="JYDT01000163">
    <property type="protein sequence ID" value="KRY82738.1"/>
    <property type="molecule type" value="Genomic_DNA"/>
</dbReference>